<dbReference type="InterPro" id="IPR003346">
    <property type="entry name" value="Transposase_20"/>
</dbReference>
<accession>A0A0F9FKV8</accession>
<gene>
    <name evidence="4" type="ORF">LCGC14_1938770</name>
</gene>
<feature type="domain" description="Transposase IS116/IS110/IS902 C-terminal" evidence="3">
    <location>
        <begin position="209"/>
        <end position="290"/>
    </location>
</feature>
<organism evidence="4">
    <name type="scientific">marine sediment metagenome</name>
    <dbReference type="NCBI Taxonomy" id="412755"/>
    <lineage>
        <taxon>unclassified sequences</taxon>
        <taxon>metagenomes</taxon>
        <taxon>ecological metagenomes</taxon>
    </lineage>
</organism>
<feature type="domain" description="Transposase IS110-like N-terminal" evidence="2">
    <location>
        <begin position="11"/>
        <end position="151"/>
    </location>
</feature>
<dbReference type="PANTHER" id="PTHR33055">
    <property type="entry name" value="TRANSPOSASE FOR INSERTION SEQUENCE ELEMENT IS1111A"/>
    <property type="match status" value="1"/>
</dbReference>
<dbReference type="GO" id="GO:0004803">
    <property type="term" value="F:transposase activity"/>
    <property type="evidence" value="ECO:0007669"/>
    <property type="project" value="InterPro"/>
</dbReference>
<evidence type="ECO:0000259" key="2">
    <source>
        <dbReference type="Pfam" id="PF01548"/>
    </source>
</evidence>
<dbReference type="Pfam" id="PF02371">
    <property type="entry name" value="Transposase_20"/>
    <property type="match status" value="1"/>
</dbReference>
<comment type="caution">
    <text evidence="4">The sequence shown here is derived from an EMBL/GenBank/DDBJ whole genome shotgun (WGS) entry which is preliminary data.</text>
</comment>
<protein>
    <submittedName>
        <fullName evidence="4">Uncharacterized protein</fullName>
    </submittedName>
</protein>
<keyword evidence="1" id="KW-0175">Coiled coil</keyword>
<reference evidence="4" key="1">
    <citation type="journal article" date="2015" name="Nature">
        <title>Complex archaea that bridge the gap between prokaryotes and eukaryotes.</title>
        <authorList>
            <person name="Spang A."/>
            <person name="Saw J.H."/>
            <person name="Jorgensen S.L."/>
            <person name="Zaremba-Niedzwiedzka K."/>
            <person name="Martijn J."/>
            <person name="Lind A.E."/>
            <person name="van Eijk R."/>
            <person name="Schleper C."/>
            <person name="Guy L."/>
            <person name="Ettema T.J."/>
        </authorList>
    </citation>
    <scope>NUCLEOTIDE SEQUENCE</scope>
</reference>
<evidence type="ECO:0000256" key="1">
    <source>
        <dbReference type="SAM" id="Coils"/>
    </source>
</evidence>
<proteinExistence type="predicted"/>
<dbReference type="GO" id="GO:0006313">
    <property type="term" value="P:DNA transposition"/>
    <property type="evidence" value="ECO:0007669"/>
    <property type="project" value="InterPro"/>
</dbReference>
<evidence type="ECO:0000259" key="3">
    <source>
        <dbReference type="Pfam" id="PF02371"/>
    </source>
</evidence>
<dbReference type="Pfam" id="PF01548">
    <property type="entry name" value="DEDD_Tnp_IS110"/>
    <property type="match status" value="1"/>
</dbReference>
<dbReference type="GO" id="GO:0003677">
    <property type="term" value="F:DNA binding"/>
    <property type="evidence" value="ECO:0007669"/>
    <property type="project" value="InterPro"/>
</dbReference>
<dbReference type="InterPro" id="IPR002525">
    <property type="entry name" value="Transp_IS110-like_N"/>
</dbReference>
<name>A0A0F9FKV8_9ZZZZ</name>
<evidence type="ECO:0000313" key="4">
    <source>
        <dbReference type="EMBL" id="KKL87034.1"/>
    </source>
</evidence>
<sequence length="343" mass="39418">MQDIIYDHYIAIDWSVKNMAIARMTKKSNKITVIDVPSDIENLQAYLKNLKGTKILAIEETTTSQWLYTELKEYVDRILICDPNRNKLLSEGPKNDKIDASKLVQLLKAGLMKEIYHSTDKFLYLRRIVSGYEDLVKAGVRLKNQRYSLLRACGKRGKEKIGITLDSQGEQFVLECLDRQIEAYEDEKNCYEKEFERLARKNPEIKHQKSLPGIGTINAVKIVARVVTPYRFPDKGCYLSYTGLIKLEKTSGGRNYGKKNPRYSRQLKSVYKSGVLAAIAGNNPINDYYQYLIQENGYPEHNARQKACRRLAILSLGVFKSGKKYQPFRRNHVKTNKESISGL</sequence>
<dbReference type="AlphaFoldDB" id="A0A0F9FKV8"/>
<dbReference type="InterPro" id="IPR047650">
    <property type="entry name" value="Transpos_IS110"/>
</dbReference>
<dbReference type="EMBL" id="LAZR01020945">
    <property type="protein sequence ID" value="KKL87034.1"/>
    <property type="molecule type" value="Genomic_DNA"/>
</dbReference>
<feature type="coiled-coil region" evidence="1">
    <location>
        <begin position="174"/>
        <end position="201"/>
    </location>
</feature>